<evidence type="ECO:0008006" key="3">
    <source>
        <dbReference type="Google" id="ProtNLM"/>
    </source>
</evidence>
<accession>A0AA40VD53</accession>
<evidence type="ECO:0000313" key="2">
    <source>
        <dbReference type="Proteomes" id="UP000543554"/>
    </source>
</evidence>
<dbReference type="InterPro" id="IPR021327">
    <property type="entry name" value="DUF2934"/>
</dbReference>
<keyword evidence="2" id="KW-1185">Reference proteome</keyword>
<dbReference type="Pfam" id="PF11154">
    <property type="entry name" value="DUF2934"/>
    <property type="match status" value="1"/>
</dbReference>
<proteinExistence type="predicted"/>
<name>A0AA40VD53_9HYPH</name>
<gene>
    <name evidence="1" type="ORF">HNR51_005153</name>
</gene>
<dbReference type="Proteomes" id="UP000543554">
    <property type="component" value="Unassembled WGS sequence"/>
</dbReference>
<dbReference type="EMBL" id="JACJIB010000013">
    <property type="protein sequence ID" value="MBA8916034.1"/>
    <property type="molecule type" value="Genomic_DNA"/>
</dbReference>
<dbReference type="RefSeq" id="WP_182556773.1">
    <property type="nucleotide sequence ID" value="NZ_BPRF01000022.1"/>
</dbReference>
<reference evidence="1 2" key="1">
    <citation type="submission" date="2020-08" db="EMBL/GenBank/DDBJ databases">
        <title>Genomic Encyclopedia of Type Strains, Phase IV (KMG-IV): sequencing the most valuable type-strain genomes for metagenomic binning, comparative biology and taxonomic classification.</title>
        <authorList>
            <person name="Goeker M."/>
        </authorList>
    </citation>
    <scope>NUCLEOTIDE SEQUENCE [LARGE SCALE GENOMIC DNA]</scope>
    <source>
        <strain evidence="1 2">DSM 11490</strain>
    </source>
</reference>
<organism evidence="1 2">
    <name type="scientific">Methylorubrum thiocyanatum</name>
    <dbReference type="NCBI Taxonomy" id="47958"/>
    <lineage>
        <taxon>Bacteria</taxon>
        <taxon>Pseudomonadati</taxon>
        <taxon>Pseudomonadota</taxon>
        <taxon>Alphaproteobacteria</taxon>
        <taxon>Hyphomicrobiales</taxon>
        <taxon>Methylobacteriaceae</taxon>
        <taxon>Methylorubrum</taxon>
    </lineage>
</organism>
<evidence type="ECO:0000313" key="1">
    <source>
        <dbReference type="EMBL" id="MBA8916034.1"/>
    </source>
</evidence>
<protein>
    <recommendedName>
        <fullName evidence="3">DUF2934 domain-containing protein</fullName>
    </recommendedName>
</protein>
<dbReference type="AlphaFoldDB" id="A0AA40VD53"/>
<sequence>MSQDERPITPAEIRQRAYELWERNHRPDGFEIEFWLLAERELRAERGAQRRDQAMSQDLEVFEIG</sequence>
<comment type="caution">
    <text evidence="1">The sequence shown here is derived from an EMBL/GenBank/DDBJ whole genome shotgun (WGS) entry which is preliminary data.</text>
</comment>